<gene>
    <name evidence="2" type="ORF">GA0070564_10631</name>
</gene>
<dbReference type="STRING" id="262898.GA0070564_10631"/>
<name>A0A1C4ZLQ4_9ACTN</name>
<accession>A0A1C4ZLQ4</accession>
<reference evidence="3" key="1">
    <citation type="submission" date="2016-06" db="EMBL/GenBank/DDBJ databases">
        <authorList>
            <person name="Varghese N."/>
            <person name="Submissions Spin"/>
        </authorList>
    </citation>
    <scope>NUCLEOTIDE SEQUENCE [LARGE SCALE GENOMIC DNA]</scope>
    <source>
        <strain evidence="3">DSM 44830</strain>
    </source>
</reference>
<organism evidence="2 3">
    <name type="scientific">Micromonospora mirobrigensis</name>
    <dbReference type="NCBI Taxonomy" id="262898"/>
    <lineage>
        <taxon>Bacteria</taxon>
        <taxon>Bacillati</taxon>
        <taxon>Actinomycetota</taxon>
        <taxon>Actinomycetes</taxon>
        <taxon>Micromonosporales</taxon>
        <taxon>Micromonosporaceae</taxon>
        <taxon>Micromonospora</taxon>
    </lineage>
</organism>
<keyword evidence="1" id="KW-0732">Signal</keyword>
<dbReference type="Proteomes" id="UP000199504">
    <property type="component" value="Unassembled WGS sequence"/>
</dbReference>
<feature type="signal peptide" evidence="1">
    <location>
        <begin position="1"/>
        <end position="18"/>
    </location>
</feature>
<evidence type="ECO:0000313" key="3">
    <source>
        <dbReference type="Proteomes" id="UP000199504"/>
    </source>
</evidence>
<proteinExistence type="predicted"/>
<dbReference type="AlphaFoldDB" id="A0A1C4ZLQ4"/>
<evidence type="ECO:0000313" key="2">
    <source>
        <dbReference type="EMBL" id="SCF33819.1"/>
    </source>
</evidence>
<dbReference type="OrthoDB" id="3399090at2"/>
<dbReference type="RefSeq" id="WP_091610465.1">
    <property type="nucleotide sequence ID" value="NZ_FMCX01000006.1"/>
</dbReference>
<keyword evidence="3" id="KW-1185">Reference proteome</keyword>
<feature type="chain" id="PRO_5038587960" evidence="1">
    <location>
        <begin position="19"/>
        <end position="173"/>
    </location>
</feature>
<dbReference type="EMBL" id="FMCX01000006">
    <property type="protein sequence ID" value="SCF33819.1"/>
    <property type="molecule type" value="Genomic_DNA"/>
</dbReference>
<evidence type="ECO:0000256" key="1">
    <source>
        <dbReference type="SAM" id="SignalP"/>
    </source>
</evidence>
<sequence>MKLRQFAFIAMLLVAASAAGSGVQGPPATTPAGNTEVIDLNGVHGVEFGDSEQELTRRGILRSDVDACGQLLAGHEAVSPIFVDDRLVLLWADDPMSTPEGISAGTPIAEVWARYPSAVRLRAPAGTYRLDGVLARSGDRAYLFLHDGRVVRQTIAGYADWARRLFDEGYGPC</sequence>
<protein>
    <submittedName>
        <fullName evidence="2">Uncharacterized protein</fullName>
    </submittedName>
</protein>